<evidence type="ECO:0000313" key="1">
    <source>
        <dbReference type="EMBL" id="MFC7411723.1"/>
    </source>
</evidence>
<dbReference type="Proteomes" id="UP001596501">
    <property type="component" value="Unassembled WGS sequence"/>
</dbReference>
<proteinExistence type="predicted"/>
<comment type="caution">
    <text evidence="1">The sequence shown here is derived from an EMBL/GenBank/DDBJ whole genome shotgun (WGS) entry which is preliminary data.</text>
</comment>
<organism evidence="1 2">
    <name type="scientific">Hydrogenophaga atypica</name>
    <dbReference type="NCBI Taxonomy" id="249409"/>
    <lineage>
        <taxon>Bacteria</taxon>
        <taxon>Pseudomonadati</taxon>
        <taxon>Pseudomonadota</taxon>
        <taxon>Betaproteobacteria</taxon>
        <taxon>Burkholderiales</taxon>
        <taxon>Comamonadaceae</taxon>
        <taxon>Hydrogenophaga</taxon>
    </lineage>
</organism>
<accession>A0ABW2QRF0</accession>
<name>A0ABW2QRF0_9BURK</name>
<dbReference type="RefSeq" id="WP_382228521.1">
    <property type="nucleotide sequence ID" value="NZ_JBHTCA010000045.1"/>
</dbReference>
<dbReference type="EMBL" id="JBHTCA010000045">
    <property type="protein sequence ID" value="MFC7411723.1"/>
    <property type="molecule type" value="Genomic_DNA"/>
</dbReference>
<gene>
    <name evidence="1" type="ORF">ACFQPB_22975</name>
</gene>
<sequence>MSDVEYRHFLSKARAAMEGGDAAWAVQSTGEKVAVALALNRADWLASMNYTMAEAIERAGPVWISLLPRVVRALDSDA</sequence>
<reference evidence="2" key="1">
    <citation type="journal article" date="2019" name="Int. J. Syst. Evol. Microbiol.">
        <title>The Global Catalogue of Microorganisms (GCM) 10K type strain sequencing project: providing services to taxonomists for standard genome sequencing and annotation.</title>
        <authorList>
            <consortium name="The Broad Institute Genomics Platform"/>
            <consortium name="The Broad Institute Genome Sequencing Center for Infectious Disease"/>
            <person name="Wu L."/>
            <person name="Ma J."/>
        </authorList>
    </citation>
    <scope>NUCLEOTIDE SEQUENCE [LARGE SCALE GENOMIC DNA]</scope>
    <source>
        <strain evidence="2">CGMCC 1.12371</strain>
    </source>
</reference>
<keyword evidence="2" id="KW-1185">Reference proteome</keyword>
<evidence type="ECO:0000313" key="2">
    <source>
        <dbReference type="Proteomes" id="UP001596501"/>
    </source>
</evidence>
<protein>
    <submittedName>
        <fullName evidence="1">Uncharacterized protein</fullName>
    </submittedName>
</protein>